<comment type="similarity">
    <text evidence="9 11">Belongs to the Rho family.</text>
</comment>
<dbReference type="CDD" id="cd01128">
    <property type="entry name" value="rho_factor_C"/>
    <property type="match status" value="1"/>
</dbReference>
<evidence type="ECO:0000256" key="7">
    <source>
        <dbReference type="ARBA" id="ARBA00023015"/>
    </source>
</evidence>
<evidence type="ECO:0000256" key="2">
    <source>
        <dbReference type="ARBA" id="ARBA00022741"/>
    </source>
</evidence>
<evidence type="ECO:0000256" key="11">
    <source>
        <dbReference type="PROSITE-ProRule" id="PRU01203"/>
    </source>
</evidence>
<dbReference type="PANTHER" id="PTHR46425:SF1">
    <property type="entry name" value="TRANSCRIPTION TERMINATION FACTOR RHO"/>
    <property type="match status" value="1"/>
</dbReference>
<dbReference type="Gene3D" id="1.10.720.10">
    <property type="match status" value="1"/>
</dbReference>
<dbReference type="GO" id="GO:0006353">
    <property type="term" value="P:DNA-templated transcription termination"/>
    <property type="evidence" value="ECO:0007669"/>
    <property type="project" value="UniProtKB-UniRule"/>
</dbReference>
<dbReference type="Pfam" id="PF07498">
    <property type="entry name" value="Rho_N"/>
    <property type="match status" value="1"/>
</dbReference>
<dbReference type="GO" id="GO:0005829">
    <property type="term" value="C:cytosol"/>
    <property type="evidence" value="ECO:0007669"/>
    <property type="project" value="UniProtKB-ARBA"/>
</dbReference>
<organism evidence="13 14">
    <name type="scientific">Candidatus Endolissoclinum faulkneri L5</name>
    <dbReference type="NCBI Taxonomy" id="1401328"/>
    <lineage>
        <taxon>Bacteria</taxon>
        <taxon>Pseudomonadati</taxon>
        <taxon>Pseudomonadota</taxon>
        <taxon>Alphaproteobacteria</taxon>
        <taxon>Rhodospirillales</taxon>
        <taxon>Rhodospirillaceae</taxon>
        <taxon>Candidatus Endolissoclinum</taxon>
    </lineage>
</organism>
<dbReference type="InterPro" id="IPR027417">
    <property type="entry name" value="P-loop_NTPase"/>
</dbReference>
<dbReference type="GO" id="GO:0016787">
    <property type="term" value="F:hydrolase activity"/>
    <property type="evidence" value="ECO:0007669"/>
    <property type="project" value="UniProtKB-KW"/>
</dbReference>
<dbReference type="GO" id="GO:0003723">
    <property type="term" value="F:RNA binding"/>
    <property type="evidence" value="ECO:0007669"/>
    <property type="project" value="UniProtKB-UniRule"/>
</dbReference>
<feature type="binding site" evidence="9">
    <location>
        <begin position="182"/>
        <end position="187"/>
    </location>
    <ligand>
        <name>ATP</name>
        <dbReference type="ChEBI" id="CHEBI:30616"/>
    </ligand>
</feature>
<dbReference type="InterPro" id="IPR004665">
    <property type="entry name" value="Term_rho"/>
</dbReference>
<dbReference type="InterPro" id="IPR011129">
    <property type="entry name" value="CSD"/>
</dbReference>
<dbReference type="PANTHER" id="PTHR46425">
    <property type="entry name" value="TRANSCRIPTION TERMINATION FACTOR RHO"/>
    <property type="match status" value="1"/>
</dbReference>
<dbReference type="NCBIfam" id="NF006886">
    <property type="entry name" value="PRK09376.1"/>
    <property type="match status" value="1"/>
</dbReference>
<dbReference type="HAMAP" id="MF_01884">
    <property type="entry name" value="Rho"/>
    <property type="match status" value="1"/>
</dbReference>
<keyword evidence="3 9" id="KW-0378">Hydrolase</keyword>
<dbReference type="AlphaFoldDB" id="V9TXG7"/>
<feature type="domain" description="Rho RNA-BD" evidence="12">
    <location>
        <begin position="48"/>
        <end position="123"/>
    </location>
</feature>
<dbReference type="InterPro" id="IPR011112">
    <property type="entry name" value="Rho-like_N"/>
</dbReference>
<keyword evidence="2 9" id="KW-0547">Nucleotide-binding</keyword>
<comment type="function">
    <text evidence="9">Facilitates transcription termination by a mechanism that involves Rho binding to the nascent RNA, activation of Rho's RNA-dependent ATPase activity, and release of the mRNA from the DNA template.</text>
</comment>
<evidence type="ECO:0000256" key="10">
    <source>
        <dbReference type="NCBIfam" id="TIGR00767"/>
    </source>
</evidence>
<dbReference type="InterPro" id="IPR000194">
    <property type="entry name" value="ATPase_F1/V1/A1_a/bsu_nucl-bd"/>
</dbReference>
<dbReference type="PROSITE" id="PS51856">
    <property type="entry name" value="RHO_RNA_BD"/>
    <property type="match status" value="1"/>
</dbReference>
<evidence type="ECO:0000256" key="1">
    <source>
        <dbReference type="ARBA" id="ARBA00022472"/>
    </source>
</evidence>
<dbReference type="InterPro" id="IPR003593">
    <property type="entry name" value="AAA+_ATPase"/>
</dbReference>
<dbReference type="PATRIC" id="fig|1401328.3.peg.831"/>
<dbReference type="SUPFAM" id="SSF52540">
    <property type="entry name" value="P-loop containing nucleoside triphosphate hydrolases"/>
    <property type="match status" value="1"/>
</dbReference>
<dbReference type="SMART" id="SM00959">
    <property type="entry name" value="Rho_N"/>
    <property type="match status" value="1"/>
</dbReference>
<name>V9TXG7_9PROT</name>
<evidence type="ECO:0000313" key="14">
    <source>
        <dbReference type="Proteomes" id="UP000018700"/>
    </source>
</evidence>
<dbReference type="Pfam" id="PF07497">
    <property type="entry name" value="Rho_RNA_bind"/>
    <property type="match status" value="1"/>
</dbReference>
<dbReference type="Proteomes" id="UP000018700">
    <property type="component" value="Chromosome"/>
</dbReference>
<keyword evidence="4 9" id="KW-0347">Helicase</keyword>
<dbReference type="GO" id="GO:0004386">
    <property type="term" value="F:helicase activity"/>
    <property type="evidence" value="ECO:0007669"/>
    <property type="project" value="UniProtKB-UniRule"/>
</dbReference>
<dbReference type="OrthoDB" id="9805197at2"/>
<dbReference type="InterPro" id="IPR011113">
    <property type="entry name" value="Rho_RNA-bd"/>
</dbReference>
<keyword evidence="1 9" id="KW-0806">Transcription termination</keyword>
<dbReference type="HOGENOM" id="CLU_016377_4_3_5"/>
<dbReference type="GO" id="GO:0008186">
    <property type="term" value="F:ATP-dependent activity, acting on RNA"/>
    <property type="evidence" value="ECO:0007669"/>
    <property type="project" value="UniProtKB-UniRule"/>
</dbReference>
<keyword evidence="8 9" id="KW-0804">Transcription</keyword>
<protein>
    <recommendedName>
        <fullName evidence="9 10">Transcription termination factor Rho</fullName>
        <ecNumber evidence="9 10">3.6.4.-</ecNumber>
    </recommendedName>
    <alternativeName>
        <fullName evidence="9">ATP-dependent helicase Rho</fullName>
    </alternativeName>
</protein>
<dbReference type="NCBIfam" id="TIGR00767">
    <property type="entry name" value="rho"/>
    <property type="match status" value="1"/>
</dbReference>
<dbReference type="RefSeq" id="WP_025300894.1">
    <property type="nucleotide sequence ID" value="NZ_CP006745.1"/>
</dbReference>
<gene>
    <name evidence="9 13" type="primary">rho</name>
    <name evidence="13" type="ORF">P856_822</name>
</gene>
<evidence type="ECO:0000313" key="13">
    <source>
        <dbReference type="EMBL" id="AHC74020.1"/>
    </source>
</evidence>
<dbReference type="InterPro" id="IPR036269">
    <property type="entry name" value="Rho_N_sf"/>
</dbReference>
<dbReference type="SUPFAM" id="SSF68912">
    <property type="entry name" value="Rho N-terminal domain-like"/>
    <property type="match status" value="1"/>
</dbReference>
<dbReference type="EC" id="3.6.4.-" evidence="9 10"/>
<keyword evidence="6 9" id="KW-0694">RNA-binding</keyword>
<evidence type="ECO:0000256" key="8">
    <source>
        <dbReference type="ARBA" id="ARBA00023163"/>
    </source>
</evidence>
<comment type="caution">
    <text evidence="9">Lacks conserved residue(s) required for the propagation of feature annotation.</text>
</comment>
<evidence type="ECO:0000256" key="4">
    <source>
        <dbReference type="ARBA" id="ARBA00022806"/>
    </source>
</evidence>
<evidence type="ECO:0000256" key="3">
    <source>
        <dbReference type="ARBA" id="ARBA00022801"/>
    </source>
</evidence>
<dbReference type="InterPro" id="IPR041703">
    <property type="entry name" value="Rho_factor_ATP-bd"/>
</dbReference>
<feature type="binding site" evidence="9">
    <location>
        <begin position="170"/>
        <end position="175"/>
    </location>
    <ligand>
        <name>ATP</name>
        <dbReference type="ChEBI" id="CHEBI:30616"/>
    </ligand>
</feature>
<feature type="binding site" evidence="9">
    <location>
        <position position="213"/>
    </location>
    <ligand>
        <name>ATP</name>
        <dbReference type="ChEBI" id="CHEBI:30616"/>
    </ligand>
</feature>
<evidence type="ECO:0000256" key="6">
    <source>
        <dbReference type="ARBA" id="ARBA00022884"/>
    </source>
</evidence>
<dbReference type="Gene3D" id="3.40.50.300">
    <property type="entry name" value="P-loop containing nucleotide triphosphate hydrolases"/>
    <property type="match status" value="1"/>
</dbReference>
<dbReference type="SMART" id="SM00382">
    <property type="entry name" value="AAA"/>
    <property type="match status" value="1"/>
</dbReference>
<dbReference type="Pfam" id="PF00006">
    <property type="entry name" value="ATP-synt_ab"/>
    <property type="match status" value="1"/>
</dbReference>
<accession>V9TXG7</accession>
<dbReference type="GO" id="GO:0005524">
    <property type="term" value="F:ATP binding"/>
    <property type="evidence" value="ECO:0007669"/>
    <property type="project" value="UniProtKB-UniRule"/>
</dbReference>
<reference evidence="13 14" key="1">
    <citation type="journal article" date="2013" name="PLoS ONE">
        <title>Bacterial endosymbiosis in a chordate host: long-term co-evolution and conservation of secondary metabolism.</title>
        <authorList>
            <person name="Kwan J.C."/>
            <person name="Schmidt E.W."/>
        </authorList>
    </citation>
    <scope>NUCLEOTIDE SEQUENCE [LARGE SCALE GENOMIC DNA]</scope>
    <source>
        <strain evidence="14">faulkneri L5</strain>
    </source>
</reference>
<keyword evidence="14" id="KW-1185">Reference proteome</keyword>
<comment type="subunit">
    <text evidence="9">Homohexamer. The homohexamer assembles into an open ring structure.</text>
</comment>
<sequence>MNLQELKAKTPADLLAYAEELEIENVSTLRKQDMMFAILKQLAENDLPISGQGVLEIIPDGFGFLRAPESNYLPGPDDIYVSPSQVRRFGLRTGDTVEGQIRSPKDGERYFALLKVNQINFEDPEAIRHRINFDNLTPLFPNEKLNLENAFKTENKDFTSRVISLISPLGKGQRALLVAPPRTGKTVMLQNVAHAISEGNTGVYLIVLLIDERPEEVTDMVRSVHGEVISSTFDEPASRHVQVTEIVIEKAKRLVEHKRDVVILLDSITRLARAYNTVVPSSGKVLTGGIDANALQRPKRFFGAARNIEEGGSLTIIATALVDTGSRMDEVIFEEFKGTGNAEVILDRKLADKRTFPAIDITKSGTRKEELLVNKSTLSKMWVLRRILMQMGAIDGMEFLLDKLKNSKNNQEFFDQMNS</sequence>
<keyword evidence="5 9" id="KW-0067">ATP-binding</keyword>
<dbReference type="SMART" id="SM00357">
    <property type="entry name" value="CSP"/>
    <property type="match status" value="1"/>
</dbReference>
<dbReference type="KEGG" id="efk:P856_822"/>
<dbReference type="Gene3D" id="2.40.50.140">
    <property type="entry name" value="Nucleic acid-binding proteins"/>
    <property type="match status" value="1"/>
</dbReference>
<proteinExistence type="inferred from homology"/>
<dbReference type="CDD" id="cd04459">
    <property type="entry name" value="Rho_CSD"/>
    <property type="match status" value="1"/>
</dbReference>
<dbReference type="STRING" id="1401328.P856_822"/>
<evidence type="ECO:0000259" key="12">
    <source>
        <dbReference type="PROSITE" id="PS51856"/>
    </source>
</evidence>
<evidence type="ECO:0000256" key="5">
    <source>
        <dbReference type="ARBA" id="ARBA00022840"/>
    </source>
</evidence>
<dbReference type="EMBL" id="CP006745">
    <property type="protein sequence ID" value="AHC74020.1"/>
    <property type="molecule type" value="Genomic_DNA"/>
</dbReference>
<dbReference type="SUPFAM" id="SSF50249">
    <property type="entry name" value="Nucleic acid-binding proteins"/>
    <property type="match status" value="1"/>
</dbReference>
<keyword evidence="7 9" id="KW-0805">Transcription regulation</keyword>
<dbReference type="eggNOG" id="COG1158">
    <property type="taxonomic scope" value="Bacteria"/>
</dbReference>
<dbReference type="InterPro" id="IPR012340">
    <property type="entry name" value="NA-bd_OB-fold"/>
</dbReference>
<dbReference type="FunFam" id="3.40.50.300:FF:000072">
    <property type="entry name" value="Transcription termination factor Rho"/>
    <property type="match status" value="1"/>
</dbReference>
<evidence type="ECO:0000256" key="9">
    <source>
        <dbReference type="HAMAP-Rule" id="MF_01884"/>
    </source>
</evidence>